<protein>
    <submittedName>
        <fullName evidence="1">Uncharacterized protein</fullName>
    </submittedName>
</protein>
<dbReference type="AlphaFoldDB" id="A0A6G0W2V0"/>
<comment type="caution">
    <text evidence="1">The sequence shown here is derived from an EMBL/GenBank/DDBJ whole genome shotgun (WGS) entry which is preliminary data.</text>
</comment>
<evidence type="ECO:0000313" key="1">
    <source>
        <dbReference type="EMBL" id="KAF0720583.1"/>
    </source>
</evidence>
<evidence type="ECO:0000313" key="2">
    <source>
        <dbReference type="Proteomes" id="UP000478052"/>
    </source>
</evidence>
<keyword evidence="2" id="KW-1185">Reference proteome</keyword>
<name>A0A6G0W2V0_APHCR</name>
<reference evidence="1 2" key="1">
    <citation type="submission" date="2019-08" db="EMBL/GenBank/DDBJ databases">
        <title>Whole genome of Aphis craccivora.</title>
        <authorList>
            <person name="Voronova N.V."/>
            <person name="Shulinski R.S."/>
            <person name="Bandarenka Y.V."/>
            <person name="Zhorov D.G."/>
            <person name="Warner D."/>
        </authorList>
    </citation>
    <scope>NUCLEOTIDE SEQUENCE [LARGE SCALE GENOMIC DNA]</scope>
    <source>
        <strain evidence="1">180601</strain>
        <tissue evidence="1">Whole Body</tissue>
    </source>
</reference>
<dbReference type="EMBL" id="VUJU01009428">
    <property type="protein sequence ID" value="KAF0720583.1"/>
    <property type="molecule type" value="Genomic_DNA"/>
</dbReference>
<gene>
    <name evidence="1" type="ORF">FWK35_00027232</name>
</gene>
<dbReference type="Proteomes" id="UP000478052">
    <property type="component" value="Unassembled WGS sequence"/>
</dbReference>
<sequence length="179" mass="20550">MHLESKFSELEVENRHLNSRIDSVEHDYVLNKQRSNSPAFEIELLNKLYDQQSRANNIAHCLGKSISNRSCPLKVALPNASDTFLVLRSQNKLHGLHKWPDIRFSSDRSAKQHVTVVLILVASLEEALFLLPSIINYTLSCSFEIIFVLIQFDNRICIVSSVYFPISSSVDLYHRHIIE</sequence>
<proteinExistence type="predicted"/>
<accession>A0A6G0W2V0</accession>
<organism evidence="1 2">
    <name type="scientific">Aphis craccivora</name>
    <name type="common">Cowpea aphid</name>
    <dbReference type="NCBI Taxonomy" id="307492"/>
    <lineage>
        <taxon>Eukaryota</taxon>
        <taxon>Metazoa</taxon>
        <taxon>Ecdysozoa</taxon>
        <taxon>Arthropoda</taxon>
        <taxon>Hexapoda</taxon>
        <taxon>Insecta</taxon>
        <taxon>Pterygota</taxon>
        <taxon>Neoptera</taxon>
        <taxon>Paraneoptera</taxon>
        <taxon>Hemiptera</taxon>
        <taxon>Sternorrhyncha</taxon>
        <taxon>Aphidomorpha</taxon>
        <taxon>Aphidoidea</taxon>
        <taxon>Aphididae</taxon>
        <taxon>Aphidini</taxon>
        <taxon>Aphis</taxon>
        <taxon>Aphis</taxon>
    </lineage>
</organism>